<keyword evidence="1" id="KW-0805">Transcription regulation</keyword>
<organism evidence="6 7">
    <name type="scientific">Labrys monachus</name>
    <dbReference type="NCBI Taxonomy" id="217067"/>
    <lineage>
        <taxon>Bacteria</taxon>
        <taxon>Pseudomonadati</taxon>
        <taxon>Pseudomonadota</taxon>
        <taxon>Alphaproteobacteria</taxon>
        <taxon>Hyphomicrobiales</taxon>
        <taxon>Xanthobacteraceae</taxon>
        <taxon>Labrys</taxon>
    </lineage>
</organism>
<evidence type="ECO:0000313" key="6">
    <source>
        <dbReference type="EMBL" id="MDQ0392075.1"/>
    </source>
</evidence>
<keyword evidence="7" id="KW-1185">Reference proteome</keyword>
<dbReference type="PANTHER" id="PTHR43537">
    <property type="entry name" value="TRANSCRIPTIONAL REGULATOR, GNTR FAMILY"/>
    <property type="match status" value="1"/>
</dbReference>
<name>A0ABU0FBT6_9HYPH</name>
<dbReference type="InterPro" id="IPR036390">
    <property type="entry name" value="WH_DNA-bd_sf"/>
</dbReference>
<dbReference type="InterPro" id="IPR008920">
    <property type="entry name" value="TF_FadR/GntR_C"/>
</dbReference>
<feature type="domain" description="HTH gntR-type" evidence="5">
    <location>
        <begin position="21"/>
        <end position="88"/>
    </location>
</feature>
<dbReference type="SMART" id="SM00345">
    <property type="entry name" value="HTH_GNTR"/>
    <property type="match status" value="1"/>
</dbReference>
<reference evidence="6 7" key="1">
    <citation type="submission" date="2023-07" db="EMBL/GenBank/DDBJ databases">
        <title>Genomic Encyclopedia of Type Strains, Phase IV (KMG-IV): sequencing the most valuable type-strain genomes for metagenomic binning, comparative biology and taxonomic classification.</title>
        <authorList>
            <person name="Goeker M."/>
        </authorList>
    </citation>
    <scope>NUCLEOTIDE SEQUENCE [LARGE SCALE GENOMIC DNA]</scope>
    <source>
        <strain evidence="6 7">DSM 5896</strain>
    </source>
</reference>
<dbReference type="InterPro" id="IPR036388">
    <property type="entry name" value="WH-like_DNA-bd_sf"/>
</dbReference>
<evidence type="ECO:0000256" key="2">
    <source>
        <dbReference type="ARBA" id="ARBA00023125"/>
    </source>
</evidence>
<dbReference type="PROSITE" id="PS50949">
    <property type="entry name" value="HTH_GNTR"/>
    <property type="match status" value="1"/>
</dbReference>
<dbReference type="RefSeq" id="WP_307425392.1">
    <property type="nucleotide sequence ID" value="NZ_JAUSVK010000001.1"/>
</dbReference>
<dbReference type="Gene3D" id="1.10.10.10">
    <property type="entry name" value="Winged helix-like DNA-binding domain superfamily/Winged helix DNA-binding domain"/>
    <property type="match status" value="1"/>
</dbReference>
<dbReference type="PANTHER" id="PTHR43537:SF5">
    <property type="entry name" value="UXU OPERON TRANSCRIPTIONAL REGULATOR"/>
    <property type="match status" value="1"/>
</dbReference>
<keyword evidence="2 6" id="KW-0238">DNA-binding</keyword>
<dbReference type="Pfam" id="PF07729">
    <property type="entry name" value="FCD"/>
    <property type="match status" value="1"/>
</dbReference>
<dbReference type="EMBL" id="JAUSVK010000001">
    <property type="protein sequence ID" value="MDQ0392075.1"/>
    <property type="molecule type" value="Genomic_DNA"/>
</dbReference>
<evidence type="ECO:0000256" key="1">
    <source>
        <dbReference type="ARBA" id="ARBA00023015"/>
    </source>
</evidence>
<evidence type="ECO:0000256" key="3">
    <source>
        <dbReference type="ARBA" id="ARBA00023163"/>
    </source>
</evidence>
<sequence length="259" mass="29026">MDIDPQADTPFGLSPVLSAGTSVAGRAFGILLSQIMTFRLKPFELVSEKAISEALGISRTPVREALARLAGLGLIDIYPQRGSVVAPLRLADLEKSQFLREALEVGLVGRAVASPNRPHLLHKLKDELVLQEALSLISDDRRFFKSDELFHQHIANHAGFPGLWAEISAAKLHMDRFRFLTFPRVDSMKTVIDQHRAIVDSIEIGEARRAEEAMREHLRRIFSVIGIVQQRHPEYFSDEDQQPQLARPRRGRGEKDAVA</sequence>
<gene>
    <name evidence="6" type="ORF">J3R73_001867</name>
</gene>
<dbReference type="Pfam" id="PF00392">
    <property type="entry name" value="GntR"/>
    <property type="match status" value="1"/>
</dbReference>
<feature type="region of interest" description="Disordered" evidence="4">
    <location>
        <begin position="236"/>
        <end position="259"/>
    </location>
</feature>
<protein>
    <submittedName>
        <fullName evidence="6">DNA-binding GntR family transcriptional regulator</fullName>
    </submittedName>
</protein>
<dbReference type="InterPro" id="IPR000524">
    <property type="entry name" value="Tscrpt_reg_HTH_GntR"/>
</dbReference>
<accession>A0ABU0FBT6</accession>
<dbReference type="Proteomes" id="UP001237448">
    <property type="component" value="Unassembled WGS sequence"/>
</dbReference>
<proteinExistence type="predicted"/>
<dbReference type="InterPro" id="IPR011711">
    <property type="entry name" value="GntR_C"/>
</dbReference>
<dbReference type="SMART" id="SM00895">
    <property type="entry name" value="FCD"/>
    <property type="match status" value="1"/>
</dbReference>
<dbReference type="SUPFAM" id="SSF46785">
    <property type="entry name" value="Winged helix' DNA-binding domain"/>
    <property type="match status" value="1"/>
</dbReference>
<dbReference type="PRINTS" id="PR00035">
    <property type="entry name" value="HTHGNTR"/>
</dbReference>
<dbReference type="Gene3D" id="1.20.120.530">
    <property type="entry name" value="GntR ligand-binding domain-like"/>
    <property type="match status" value="1"/>
</dbReference>
<dbReference type="SUPFAM" id="SSF48008">
    <property type="entry name" value="GntR ligand-binding domain-like"/>
    <property type="match status" value="1"/>
</dbReference>
<evidence type="ECO:0000259" key="5">
    <source>
        <dbReference type="PROSITE" id="PS50949"/>
    </source>
</evidence>
<comment type="caution">
    <text evidence="6">The sequence shown here is derived from an EMBL/GenBank/DDBJ whole genome shotgun (WGS) entry which is preliminary data.</text>
</comment>
<dbReference type="GO" id="GO:0003677">
    <property type="term" value="F:DNA binding"/>
    <property type="evidence" value="ECO:0007669"/>
    <property type="project" value="UniProtKB-KW"/>
</dbReference>
<keyword evidence="3" id="KW-0804">Transcription</keyword>
<evidence type="ECO:0000256" key="4">
    <source>
        <dbReference type="SAM" id="MobiDB-lite"/>
    </source>
</evidence>
<evidence type="ECO:0000313" key="7">
    <source>
        <dbReference type="Proteomes" id="UP001237448"/>
    </source>
</evidence>